<dbReference type="PROSITE" id="PS00138">
    <property type="entry name" value="SUBTILASE_SER"/>
    <property type="match status" value="1"/>
</dbReference>
<evidence type="ECO:0000256" key="3">
    <source>
        <dbReference type="ARBA" id="ARBA00012462"/>
    </source>
</evidence>
<keyword evidence="6 10" id="KW-0645">Protease</keyword>
<organism evidence="17">
    <name type="scientific">Oppiella nova</name>
    <dbReference type="NCBI Taxonomy" id="334625"/>
    <lineage>
        <taxon>Eukaryota</taxon>
        <taxon>Metazoa</taxon>
        <taxon>Ecdysozoa</taxon>
        <taxon>Arthropoda</taxon>
        <taxon>Chelicerata</taxon>
        <taxon>Arachnida</taxon>
        <taxon>Acari</taxon>
        <taxon>Acariformes</taxon>
        <taxon>Sarcoptiformes</taxon>
        <taxon>Oribatida</taxon>
        <taxon>Brachypylina</taxon>
        <taxon>Oppioidea</taxon>
        <taxon>Oppiidae</taxon>
        <taxon>Oppiella</taxon>
    </lineage>
</organism>
<comment type="catalytic activity">
    <reaction evidence="1">
        <text>Release of an N-terminal tripeptide from a polypeptide.</text>
        <dbReference type="EC" id="3.4.14.10"/>
    </reaction>
</comment>
<evidence type="ECO:0000259" key="13">
    <source>
        <dbReference type="Pfam" id="PF12580"/>
    </source>
</evidence>
<dbReference type="InterPro" id="IPR034051">
    <property type="entry name" value="TPP_II_domain"/>
</dbReference>
<comment type="similarity">
    <text evidence="2 10">Belongs to the peptidase S8 family.</text>
</comment>
<dbReference type="InterPro" id="IPR048384">
    <property type="entry name" value="TPPII_GBD"/>
</dbReference>
<dbReference type="Gene3D" id="2.20.25.690">
    <property type="match status" value="1"/>
</dbReference>
<dbReference type="GO" id="GO:0005829">
    <property type="term" value="C:cytosol"/>
    <property type="evidence" value="ECO:0007669"/>
    <property type="project" value="TreeGrafter"/>
</dbReference>
<feature type="domain" description="Tripeptidyl peptidase II C-terminal" evidence="14">
    <location>
        <begin position="1025"/>
        <end position="1085"/>
    </location>
</feature>
<dbReference type="Proteomes" id="UP000728032">
    <property type="component" value="Unassembled WGS sequence"/>
</dbReference>
<dbReference type="PROSITE" id="PS00137">
    <property type="entry name" value="SUBTILASE_HIS"/>
    <property type="match status" value="1"/>
</dbReference>
<dbReference type="Gene3D" id="1.25.40.710">
    <property type="match status" value="1"/>
</dbReference>
<dbReference type="PANTHER" id="PTHR43806:SF14">
    <property type="entry name" value="TRIPEPTIDYL-PEPTIDASE 2"/>
    <property type="match status" value="1"/>
</dbReference>
<dbReference type="Gene3D" id="6.10.250.3080">
    <property type="match status" value="1"/>
</dbReference>
<dbReference type="CDD" id="cd04857">
    <property type="entry name" value="Peptidases_S8_Tripeptidyl_Aminopeptidase_II"/>
    <property type="match status" value="1"/>
</dbReference>
<evidence type="ECO:0000256" key="4">
    <source>
        <dbReference type="ARBA" id="ARBA00020244"/>
    </source>
</evidence>
<sequence>MSGSVVPSEPFPLWTLLPKRETTAASFLTKYPTYDGRGVKIAILDSGVDPGADGLQITSDGKPKVIDIMDGSGSGDVDTTTVVEVDSEGYITGLTGTKLKIPNDWTNPSGKYHIGVKNVYELYTKGKREQMAKEWADNEWQPMHKTVTAEAMRQLQEFQNSHSDASADNTEEKLIREDLQSRVDFLKQLDKKFVDLGPTYDCVVFNDGNHWKGVIDTTGAGRLEECTLLGTYRECLKYGTISDRDLLNYGINIYNEGNLLEIVAMCSAHGTHVASIAAAHFPNEPEKNGVAPGAQIISVCIGDTRLGSMETGAALIRALIKVIESGVDVINMSYGEAGHYVEGRVLDLIHEVVNKYGIIYMSSAGNAGPALSTVGTPPTMYSSSLISVGAYVSPDMMAGEYSMRQKMPGMGYSWTSRGPTINGDLGVSVCGPGGAITSVPNWTLKKAQLMNGTSMSSPNVAGCVCLLVSGLKALNIKYSPYSVRRSIENTALKVQNYEPFTHGNGLIQVEKAFENLTQFKDSIERDVRFHVTSGQNLGVYLRQPIDVQNPSVQPITVEPIFLNDKQIDNKRKVDFYMNLSLTCDSEWVTSPSFLNLTYGSRAFTIKVDPQGLEDGREHFTFIKAYDVNNIEKGPVFQIPITVIKPLKISDSKPLESTQTYKPGYFKRQFLAIPANVNSMVVRVKNCDPQESGTFVVHCQQLSPLLSNRTDSIEKFFTLAPQADKTFAIQLKSGRTLEVCFGKWWSSIGESPAELSLEFHGLQPSLNSYTMNASESISRIEIQSNYGFEEIAPNVSLTTYTQPIRPVENKIRPLLANRDVIPAGRQIYEILLTYNFSVSKANEVVATCPLLSNVLYESEYDSQLWMIFDSNTKQYLGTGDAYPSRYSVKLEKGDYTVKLQIRHELVSQLDKLTDIPIHIQYKLAPSVSLNLYETYRNAITDGKKFSPQVLKPNTQTPIFIAAMSEPPKGLTVASGGFFAGQITFAKNENRKKVEQFSFRYVVDSEPQKKPKDTKESTDKKNGDSVEKSLEEQFAEALSELKISWIPKLKGKASEDVFNELQTTNKTNTQLLLARLQALDADPQRTQHLSTQLNLANDVLDLIKVNDLIASLAVAKSEKK</sequence>
<dbReference type="PROSITE" id="PS51892">
    <property type="entry name" value="SUBTILASE"/>
    <property type="match status" value="1"/>
</dbReference>
<evidence type="ECO:0000259" key="12">
    <source>
        <dbReference type="Pfam" id="PF00082"/>
    </source>
</evidence>
<dbReference type="OrthoDB" id="6424942at2759"/>
<dbReference type="InterPro" id="IPR046940">
    <property type="entry name" value="TPPII_Ig-like_sf"/>
</dbReference>
<evidence type="ECO:0000256" key="8">
    <source>
        <dbReference type="ARBA" id="ARBA00022825"/>
    </source>
</evidence>
<evidence type="ECO:0000256" key="10">
    <source>
        <dbReference type="PROSITE-ProRule" id="PRU01240"/>
    </source>
</evidence>
<dbReference type="Gene3D" id="3.40.50.200">
    <property type="entry name" value="Peptidase S8/S53 domain"/>
    <property type="match status" value="1"/>
</dbReference>
<dbReference type="Pfam" id="PF12583">
    <property type="entry name" value="TPPII_C"/>
    <property type="match status" value="1"/>
</dbReference>
<keyword evidence="7 10" id="KW-0378">Hydrolase</keyword>
<feature type="domain" description="Peptidase S8/S53" evidence="12">
    <location>
        <begin position="36"/>
        <end position="505"/>
    </location>
</feature>
<evidence type="ECO:0000256" key="11">
    <source>
        <dbReference type="SAM" id="MobiDB-lite"/>
    </source>
</evidence>
<dbReference type="PRINTS" id="PR00723">
    <property type="entry name" value="SUBTILISIN"/>
</dbReference>
<dbReference type="SUPFAM" id="SSF52743">
    <property type="entry name" value="Subtilisin-like"/>
    <property type="match status" value="1"/>
</dbReference>
<feature type="domain" description="Tripeptidyl-peptidase II galactose-binding" evidence="16">
    <location>
        <begin position="660"/>
        <end position="748"/>
    </location>
</feature>
<dbReference type="Gene3D" id="2.60.40.3170">
    <property type="match status" value="1"/>
</dbReference>
<keyword evidence="5" id="KW-0031">Aminopeptidase</keyword>
<dbReference type="Pfam" id="PF21223">
    <property type="entry name" value="TPPII_Ig-like-1"/>
    <property type="match status" value="1"/>
</dbReference>
<feature type="compositionally biased region" description="Basic and acidic residues" evidence="11">
    <location>
        <begin position="1004"/>
        <end position="1026"/>
    </location>
</feature>
<dbReference type="InterPro" id="IPR000209">
    <property type="entry name" value="Peptidase_S8/S53_dom"/>
</dbReference>
<feature type="active site" description="Charge relay system" evidence="10">
    <location>
        <position position="269"/>
    </location>
</feature>
<dbReference type="EMBL" id="OC922458">
    <property type="protein sequence ID" value="CAD7654183.1"/>
    <property type="molecule type" value="Genomic_DNA"/>
</dbReference>
<dbReference type="Pfam" id="PF00082">
    <property type="entry name" value="Peptidase_S8"/>
    <property type="match status" value="1"/>
</dbReference>
<dbReference type="InterPro" id="IPR015500">
    <property type="entry name" value="Peptidase_S8_subtilisin-rel"/>
</dbReference>
<dbReference type="InterPro" id="IPR050131">
    <property type="entry name" value="Peptidase_S8_subtilisin-like"/>
</dbReference>
<evidence type="ECO:0000256" key="7">
    <source>
        <dbReference type="ARBA" id="ARBA00022801"/>
    </source>
</evidence>
<dbReference type="FunFam" id="3.40.50.200:FF:000003">
    <property type="entry name" value="Tripeptidyl peptidase 2"/>
    <property type="match status" value="1"/>
</dbReference>
<evidence type="ECO:0000313" key="18">
    <source>
        <dbReference type="Proteomes" id="UP000728032"/>
    </source>
</evidence>
<evidence type="ECO:0000256" key="6">
    <source>
        <dbReference type="ARBA" id="ARBA00022670"/>
    </source>
</evidence>
<reference evidence="17" key="1">
    <citation type="submission" date="2020-11" db="EMBL/GenBank/DDBJ databases">
        <authorList>
            <person name="Tran Van P."/>
        </authorList>
    </citation>
    <scope>NUCLEOTIDE SEQUENCE</scope>
</reference>
<evidence type="ECO:0000256" key="1">
    <source>
        <dbReference type="ARBA" id="ARBA00001910"/>
    </source>
</evidence>
<dbReference type="InterPro" id="IPR023828">
    <property type="entry name" value="Peptidase_S8_Ser-AS"/>
</dbReference>
<feature type="active site" description="Charge relay system" evidence="10">
    <location>
        <position position="454"/>
    </location>
</feature>
<dbReference type="EMBL" id="CAJPVJ010007633">
    <property type="protein sequence ID" value="CAG2171370.1"/>
    <property type="molecule type" value="Genomic_DNA"/>
</dbReference>
<evidence type="ECO:0000259" key="15">
    <source>
        <dbReference type="Pfam" id="PF21223"/>
    </source>
</evidence>
<accession>A0A7R9M8D7</accession>
<dbReference type="Pfam" id="PF21316">
    <property type="entry name" value="TPPII_GBD"/>
    <property type="match status" value="1"/>
</dbReference>
<evidence type="ECO:0000313" key="17">
    <source>
        <dbReference type="EMBL" id="CAD7654183.1"/>
    </source>
</evidence>
<feature type="non-terminal residue" evidence="17">
    <location>
        <position position="1"/>
    </location>
</feature>
<dbReference type="PANTHER" id="PTHR43806">
    <property type="entry name" value="PEPTIDASE S8"/>
    <property type="match status" value="1"/>
</dbReference>
<gene>
    <name evidence="17" type="ORF">ONB1V03_LOCUS10833</name>
</gene>
<evidence type="ECO:0000256" key="5">
    <source>
        <dbReference type="ARBA" id="ARBA00022438"/>
    </source>
</evidence>
<evidence type="ECO:0000259" key="16">
    <source>
        <dbReference type="Pfam" id="PF21316"/>
    </source>
</evidence>
<dbReference type="GO" id="GO:0008240">
    <property type="term" value="F:tripeptidyl-peptidase activity"/>
    <property type="evidence" value="ECO:0007669"/>
    <property type="project" value="UniProtKB-EC"/>
</dbReference>
<dbReference type="EC" id="3.4.14.10" evidence="3"/>
<evidence type="ECO:0000256" key="2">
    <source>
        <dbReference type="ARBA" id="ARBA00011073"/>
    </source>
</evidence>
<dbReference type="InterPro" id="IPR022398">
    <property type="entry name" value="Peptidase_S8_His-AS"/>
</dbReference>
<evidence type="ECO:0000256" key="9">
    <source>
        <dbReference type="ARBA" id="ARBA00032232"/>
    </source>
</evidence>
<feature type="active site" description="Charge relay system" evidence="10">
    <location>
        <position position="45"/>
    </location>
</feature>
<evidence type="ECO:0000259" key="14">
    <source>
        <dbReference type="Pfam" id="PF12583"/>
    </source>
</evidence>
<dbReference type="GO" id="GO:0004252">
    <property type="term" value="F:serine-type endopeptidase activity"/>
    <property type="evidence" value="ECO:0007669"/>
    <property type="project" value="UniProtKB-UniRule"/>
</dbReference>
<dbReference type="InterPro" id="IPR036852">
    <property type="entry name" value="Peptidase_S8/S53_dom_sf"/>
</dbReference>
<feature type="domain" description="Tripeptidyl-peptidase II first Ig-like" evidence="15">
    <location>
        <begin position="527"/>
        <end position="643"/>
    </location>
</feature>
<feature type="domain" description="Tripeptidyl peptidase II second Ig-like" evidence="13">
    <location>
        <begin position="788"/>
        <end position="963"/>
    </location>
</feature>
<keyword evidence="8 10" id="KW-0720">Serine protease</keyword>
<proteinExistence type="inferred from homology"/>
<dbReference type="InterPro" id="IPR022229">
    <property type="entry name" value="TPPII_Ig-like-2"/>
</dbReference>
<keyword evidence="18" id="KW-1185">Reference proteome</keyword>
<dbReference type="Pfam" id="PF12580">
    <property type="entry name" value="TPPII"/>
    <property type="match status" value="1"/>
</dbReference>
<dbReference type="AlphaFoldDB" id="A0A7R9M8D7"/>
<feature type="region of interest" description="Disordered" evidence="11">
    <location>
        <begin position="1003"/>
        <end position="1026"/>
    </location>
</feature>
<dbReference type="GO" id="GO:0006508">
    <property type="term" value="P:proteolysis"/>
    <property type="evidence" value="ECO:0007669"/>
    <property type="project" value="UniProtKB-KW"/>
</dbReference>
<dbReference type="InterPro" id="IPR022232">
    <property type="entry name" value="TPPII_C_art"/>
</dbReference>
<dbReference type="GO" id="GO:0004177">
    <property type="term" value="F:aminopeptidase activity"/>
    <property type="evidence" value="ECO:0007669"/>
    <property type="project" value="UniProtKB-KW"/>
</dbReference>
<dbReference type="InterPro" id="IPR046939">
    <property type="entry name" value="TPPII_C_sf"/>
</dbReference>
<protein>
    <recommendedName>
        <fullName evidence="4">Tripeptidyl-peptidase 2</fullName>
        <ecNumber evidence="3">3.4.14.10</ecNumber>
    </recommendedName>
    <alternativeName>
        <fullName evidence="9">Tripeptidyl aminopeptidase</fullName>
    </alternativeName>
</protein>
<name>A0A7R9M8D7_9ACAR</name>
<dbReference type="InterPro" id="IPR048383">
    <property type="entry name" value="TPPII_Ig-like-1"/>
</dbReference>